<dbReference type="AlphaFoldDB" id="A0A9W4XJC0"/>
<organism evidence="1 2">
    <name type="scientific">Candida verbasci</name>
    <dbReference type="NCBI Taxonomy" id="1227364"/>
    <lineage>
        <taxon>Eukaryota</taxon>
        <taxon>Fungi</taxon>
        <taxon>Dikarya</taxon>
        <taxon>Ascomycota</taxon>
        <taxon>Saccharomycotina</taxon>
        <taxon>Pichiomycetes</taxon>
        <taxon>Debaryomycetaceae</taxon>
        <taxon>Candida/Lodderomyces clade</taxon>
        <taxon>Candida</taxon>
    </lineage>
</organism>
<gene>
    <name evidence="1" type="ORF">CANVERA_P0309</name>
</gene>
<protein>
    <submittedName>
        <fullName evidence="1">Uncharacterized protein</fullName>
    </submittedName>
</protein>
<dbReference type="OrthoDB" id="4018970at2759"/>
<dbReference type="Proteomes" id="UP001152885">
    <property type="component" value="Unassembled WGS sequence"/>
</dbReference>
<name>A0A9W4XJC0_9ASCO</name>
<dbReference type="EMBL" id="CANTUO010000001">
    <property type="protein sequence ID" value="CAI5755793.1"/>
    <property type="molecule type" value="Genomic_DNA"/>
</dbReference>
<reference evidence="1" key="1">
    <citation type="submission" date="2022-12" db="EMBL/GenBank/DDBJ databases">
        <authorList>
            <person name="Brejova B."/>
        </authorList>
    </citation>
    <scope>NUCLEOTIDE SEQUENCE</scope>
</reference>
<accession>A0A9W4XJC0</accession>
<evidence type="ECO:0000313" key="2">
    <source>
        <dbReference type="Proteomes" id="UP001152885"/>
    </source>
</evidence>
<evidence type="ECO:0000313" key="1">
    <source>
        <dbReference type="EMBL" id="CAI5755793.1"/>
    </source>
</evidence>
<proteinExistence type="predicted"/>
<sequence length="231" mass="27063">MEHIQFDSSEKFQCDNALIYSIKPSINSESGKSDIDFGTKLWKGSIRLIEQEEINNDHNEDHKKLESRRYLISPYTKLRLKLELYNDDNLWGETWYNPIDLNKRDLNLNNANISIQKLKPISKDKEETIAKIDDGLYKIIAQLPDTGYQPIIDGENNTSNADQIALCLKITNSKQNSKFEKALESYNKKYKEEQHSYYYNQLIYIVNQLNFNLDETLKDNEEDEFGDFVSN</sequence>
<keyword evidence="2" id="KW-1185">Reference proteome</keyword>
<comment type="caution">
    <text evidence="1">The sequence shown here is derived from an EMBL/GenBank/DDBJ whole genome shotgun (WGS) entry which is preliminary data.</text>
</comment>